<dbReference type="InterPro" id="IPR005162">
    <property type="entry name" value="Retrotrans_gag_dom"/>
</dbReference>
<dbReference type="HOGENOM" id="CLU_960004_0_0_1"/>
<reference evidence="3 4" key="1">
    <citation type="journal article" date="2009" name="Nature">
        <title>Evolution of pathogenicity and sexual reproduction in eight Candida genomes.</title>
        <authorList>
            <person name="Butler G."/>
            <person name="Rasmussen M.D."/>
            <person name="Lin M.F."/>
            <person name="Santos M.A."/>
            <person name="Sakthikumar S."/>
            <person name="Munro C.A."/>
            <person name="Rheinbay E."/>
            <person name="Grabherr M."/>
            <person name="Forche A."/>
            <person name="Reedy J.L."/>
            <person name="Agrafioti I."/>
            <person name="Arnaud M.B."/>
            <person name="Bates S."/>
            <person name="Brown A.J."/>
            <person name="Brunke S."/>
            <person name="Costanzo M.C."/>
            <person name="Fitzpatrick D.A."/>
            <person name="de Groot P.W."/>
            <person name="Harris D."/>
            <person name="Hoyer L.L."/>
            <person name="Hube B."/>
            <person name="Klis F.M."/>
            <person name="Kodira C."/>
            <person name="Lennard N."/>
            <person name="Logue M.E."/>
            <person name="Martin R."/>
            <person name="Neiman A.M."/>
            <person name="Nikolaou E."/>
            <person name="Quail M.A."/>
            <person name="Quinn J."/>
            <person name="Santos M.C."/>
            <person name="Schmitzberger F.F."/>
            <person name="Sherlock G."/>
            <person name="Shah P."/>
            <person name="Silverstein K.A."/>
            <person name="Skrzypek M.S."/>
            <person name="Soll D."/>
            <person name="Staggs R."/>
            <person name="Stansfield I."/>
            <person name="Stumpf M.P."/>
            <person name="Sudbery P.E."/>
            <person name="Srikantha T."/>
            <person name="Zeng Q."/>
            <person name="Berman J."/>
            <person name="Berriman M."/>
            <person name="Heitman J."/>
            <person name="Gow N.A."/>
            <person name="Lorenz M.C."/>
            <person name="Birren B.W."/>
            <person name="Kellis M."/>
            <person name="Cuomo C.A."/>
        </authorList>
    </citation>
    <scope>NUCLEOTIDE SEQUENCE [LARGE SCALE GENOMIC DNA]</scope>
    <source>
        <strain evidence="4">ATCC 11503 / BCRC 21390 / CBS 2605 / JCM 1781 / NBRC 1676 / NRRL YB-4239</strain>
    </source>
</reference>
<dbReference type="KEGG" id="lel:PVL30_002526"/>
<sequence length="295" mass="33541">MTPRSETARNAESQTAHFPIEAMEALVNNQGAMFAKMVEAMEEIKFSAASGYESNPKVLENPRDPEKLQTFIRQVETRSQRYPEYRDNKVDYARRFMAGSVLERWVLSQPDIWQLSWSDFLARLRNSFLDPSYGDKVEMQLEKLKQTSTVAKYVEEFTRLKALLPPGLRSERSLKRVFVMGLKPVIRPLVLAGLRNDAVTLDDIINDALMQATGVEAGWVDDLKAYSNRWNEFKASTNADAMELDAVSFKKLRPQEKKVLMANGGCFKCRKTGHFARQCPMGGKKADKTRASSKN</sequence>
<organism evidence="3 4">
    <name type="scientific">Lodderomyces elongisporus (strain ATCC 11503 / CBS 2605 / JCM 1781 / NBRC 1676 / NRRL YB-4239)</name>
    <name type="common">Yeast</name>
    <name type="synonym">Saccharomyces elongisporus</name>
    <dbReference type="NCBI Taxonomy" id="379508"/>
    <lineage>
        <taxon>Eukaryota</taxon>
        <taxon>Fungi</taxon>
        <taxon>Dikarya</taxon>
        <taxon>Ascomycota</taxon>
        <taxon>Saccharomycotina</taxon>
        <taxon>Pichiomycetes</taxon>
        <taxon>Debaryomycetaceae</taxon>
        <taxon>Candida/Lodderomyces clade</taxon>
        <taxon>Lodderomyces</taxon>
    </lineage>
</organism>
<dbReference type="OMA" id="QIDEIRY"/>
<feature type="domain" description="CCHC-type" evidence="2">
    <location>
        <begin position="266"/>
        <end position="280"/>
    </location>
</feature>
<dbReference type="Pfam" id="PF03732">
    <property type="entry name" value="Retrotrans_gag"/>
    <property type="match status" value="1"/>
</dbReference>
<dbReference type="VEuPathDB" id="FungiDB:LELG_05426"/>
<protein>
    <recommendedName>
        <fullName evidence="2">CCHC-type domain-containing protein</fullName>
    </recommendedName>
</protein>
<keyword evidence="1" id="KW-0863">Zinc-finger</keyword>
<dbReference type="Gene3D" id="4.10.60.10">
    <property type="entry name" value="Zinc finger, CCHC-type"/>
    <property type="match status" value="1"/>
</dbReference>
<dbReference type="InterPro" id="IPR001878">
    <property type="entry name" value="Znf_CCHC"/>
</dbReference>
<evidence type="ECO:0000256" key="1">
    <source>
        <dbReference type="PROSITE-ProRule" id="PRU00047"/>
    </source>
</evidence>
<dbReference type="OrthoDB" id="2430210at2759"/>
<gene>
    <name evidence="3" type="ORF">LELG_05426</name>
</gene>
<dbReference type="SUPFAM" id="SSF57756">
    <property type="entry name" value="Retrovirus zinc finger-like domains"/>
    <property type="match status" value="1"/>
</dbReference>
<dbReference type="eggNOG" id="ENOG502S3G3">
    <property type="taxonomic scope" value="Eukaryota"/>
</dbReference>
<evidence type="ECO:0000313" key="4">
    <source>
        <dbReference type="Proteomes" id="UP000001996"/>
    </source>
</evidence>
<dbReference type="GeneID" id="5230507"/>
<dbReference type="Pfam" id="PF00098">
    <property type="entry name" value="zf-CCHC"/>
    <property type="match status" value="1"/>
</dbReference>
<dbReference type="InParanoid" id="A5E737"/>
<dbReference type="SMART" id="SM00343">
    <property type="entry name" value="ZnF_C2HC"/>
    <property type="match status" value="1"/>
</dbReference>
<dbReference type="GO" id="GO:0003676">
    <property type="term" value="F:nucleic acid binding"/>
    <property type="evidence" value="ECO:0007669"/>
    <property type="project" value="InterPro"/>
</dbReference>
<dbReference type="AlphaFoldDB" id="A5E737"/>
<evidence type="ECO:0000259" key="2">
    <source>
        <dbReference type="PROSITE" id="PS50158"/>
    </source>
</evidence>
<evidence type="ECO:0000313" key="3">
    <source>
        <dbReference type="EMBL" id="EDK47245.1"/>
    </source>
</evidence>
<keyword evidence="1" id="KW-0862">Zinc</keyword>
<dbReference type="InterPro" id="IPR036875">
    <property type="entry name" value="Znf_CCHC_sf"/>
</dbReference>
<dbReference type="Proteomes" id="UP000001996">
    <property type="component" value="Unassembled WGS sequence"/>
</dbReference>
<name>A5E737_LODEL</name>
<dbReference type="PROSITE" id="PS50158">
    <property type="entry name" value="ZF_CCHC"/>
    <property type="match status" value="1"/>
</dbReference>
<accession>A5E737</accession>
<keyword evidence="4" id="KW-1185">Reference proteome</keyword>
<proteinExistence type="predicted"/>
<dbReference type="EMBL" id="CH981532">
    <property type="protein sequence ID" value="EDK47245.1"/>
    <property type="molecule type" value="Genomic_DNA"/>
</dbReference>
<dbReference type="GO" id="GO:0008270">
    <property type="term" value="F:zinc ion binding"/>
    <property type="evidence" value="ECO:0007669"/>
    <property type="project" value="UniProtKB-KW"/>
</dbReference>
<keyword evidence="1" id="KW-0479">Metal-binding</keyword>